<dbReference type="Proteomes" id="UP000821845">
    <property type="component" value="Chromosome 5"/>
</dbReference>
<organism evidence="1 2">
    <name type="scientific">Hyalomma asiaticum</name>
    <name type="common">Tick</name>
    <dbReference type="NCBI Taxonomy" id="266040"/>
    <lineage>
        <taxon>Eukaryota</taxon>
        <taxon>Metazoa</taxon>
        <taxon>Ecdysozoa</taxon>
        <taxon>Arthropoda</taxon>
        <taxon>Chelicerata</taxon>
        <taxon>Arachnida</taxon>
        <taxon>Acari</taxon>
        <taxon>Parasitiformes</taxon>
        <taxon>Ixodida</taxon>
        <taxon>Ixodoidea</taxon>
        <taxon>Ixodidae</taxon>
        <taxon>Hyalomminae</taxon>
        <taxon>Hyalomma</taxon>
    </lineage>
</organism>
<keyword evidence="2" id="KW-1185">Reference proteome</keyword>
<reference evidence="1" key="1">
    <citation type="submission" date="2020-05" db="EMBL/GenBank/DDBJ databases">
        <title>Large-scale comparative analyses of tick genomes elucidate their genetic diversity and vector capacities.</title>
        <authorList>
            <person name="Jia N."/>
            <person name="Wang J."/>
            <person name="Shi W."/>
            <person name="Du L."/>
            <person name="Sun Y."/>
            <person name="Zhan W."/>
            <person name="Jiang J."/>
            <person name="Wang Q."/>
            <person name="Zhang B."/>
            <person name="Ji P."/>
            <person name="Sakyi L.B."/>
            <person name="Cui X."/>
            <person name="Yuan T."/>
            <person name="Jiang B."/>
            <person name="Yang W."/>
            <person name="Lam T.T.-Y."/>
            <person name="Chang Q."/>
            <person name="Ding S."/>
            <person name="Wang X."/>
            <person name="Zhu J."/>
            <person name="Ruan X."/>
            <person name="Zhao L."/>
            <person name="Wei J."/>
            <person name="Que T."/>
            <person name="Du C."/>
            <person name="Cheng J."/>
            <person name="Dai P."/>
            <person name="Han X."/>
            <person name="Huang E."/>
            <person name="Gao Y."/>
            <person name="Liu J."/>
            <person name="Shao H."/>
            <person name="Ye R."/>
            <person name="Li L."/>
            <person name="Wei W."/>
            <person name="Wang X."/>
            <person name="Wang C."/>
            <person name="Yang T."/>
            <person name="Huo Q."/>
            <person name="Li W."/>
            <person name="Guo W."/>
            <person name="Chen H."/>
            <person name="Zhou L."/>
            <person name="Ni X."/>
            <person name="Tian J."/>
            <person name="Zhou Y."/>
            <person name="Sheng Y."/>
            <person name="Liu T."/>
            <person name="Pan Y."/>
            <person name="Xia L."/>
            <person name="Li J."/>
            <person name="Zhao F."/>
            <person name="Cao W."/>
        </authorList>
    </citation>
    <scope>NUCLEOTIDE SEQUENCE</scope>
    <source>
        <strain evidence="1">Hyas-2018</strain>
    </source>
</reference>
<sequence>MLKYSGNCRLPLVEAPRAVSSQDRQDVAASFWYYNGTACTKWTFPLRRCTASQPGECRTLGECSEQCVGKGRQVDSPRFGVPESGECALEHLRHPYFPNMEG</sequence>
<evidence type="ECO:0000313" key="2">
    <source>
        <dbReference type="Proteomes" id="UP000821845"/>
    </source>
</evidence>
<name>A0ACB7S947_HYAAI</name>
<evidence type="ECO:0000313" key="1">
    <source>
        <dbReference type="EMBL" id="KAH6930289.1"/>
    </source>
</evidence>
<comment type="caution">
    <text evidence="1">The sequence shown here is derived from an EMBL/GenBank/DDBJ whole genome shotgun (WGS) entry which is preliminary data.</text>
</comment>
<proteinExistence type="predicted"/>
<protein>
    <submittedName>
        <fullName evidence="1">Uncharacterized protein</fullName>
    </submittedName>
</protein>
<dbReference type="EMBL" id="CM023485">
    <property type="protein sequence ID" value="KAH6930289.1"/>
    <property type="molecule type" value="Genomic_DNA"/>
</dbReference>
<gene>
    <name evidence="1" type="ORF">HPB50_012537</name>
</gene>
<accession>A0ACB7S947</accession>